<proteinExistence type="inferred from homology"/>
<keyword evidence="3" id="KW-0547">Nucleotide-binding</keyword>
<dbReference type="InterPro" id="IPR003593">
    <property type="entry name" value="AAA+_ATPase"/>
</dbReference>
<evidence type="ECO:0000259" key="6">
    <source>
        <dbReference type="PROSITE" id="PS50893"/>
    </source>
</evidence>
<evidence type="ECO:0000256" key="5">
    <source>
        <dbReference type="ARBA" id="ARBA00066388"/>
    </source>
</evidence>
<dbReference type="Proteomes" id="UP000288388">
    <property type="component" value="Unassembled WGS sequence"/>
</dbReference>
<dbReference type="SUPFAM" id="SSF52540">
    <property type="entry name" value="P-loop containing nucleoside triphosphate hydrolases"/>
    <property type="match status" value="1"/>
</dbReference>
<accession>A0A2N8PVH3</accession>
<dbReference type="SUPFAM" id="SSF54631">
    <property type="entry name" value="CBS-domain pair"/>
    <property type="match status" value="1"/>
</dbReference>
<evidence type="ECO:0000313" key="8">
    <source>
        <dbReference type="Proteomes" id="UP000288388"/>
    </source>
</evidence>
<dbReference type="Gene3D" id="3.40.50.300">
    <property type="entry name" value="P-loop containing nucleotide triphosphate hydrolases"/>
    <property type="match status" value="1"/>
</dbReference>
<comment type="similarity">
    <text evidence="1">Belongs to the ABC transporter superfamily.</text>
</comment>
<dbReference type="FunFam" id="3.40.50.300:FF:000425">
    <property type="entry name" value="Probable ABC transporter, ATP-binding subunit"/>
    <property type="match status" value="1"/>
</dbReference>
<dbReference type="InterPro" id="IPR046342">
    <property type="entry name" value="CBS_dom_sf"/>
</dbReference>
<keyword evidence="4 7" id="KW-0067">ATP-binding</keyword>
<protein>
    <recommendedName>
        <fullName evidence="5">ABC-type quaternary amine transporter</fullName>
        <ecNumber evidence="5">7.6.2.9</ecNumber>
    </recommendedName>
</protein>
<name>A0A2N8PVH3_ENTAV</name>
<dbReference type="InterPro" id="IPR027417">
    <property type="entry name" value="P-loop_NTPase"/>
</dbReference>
<evidence type="ECO:0000256" key="4">
    <source>
        <dbReference type="ARBA" id="ARBA00022840"/>
    </source>
</evidence>
<evidence type="ECO:0000313" key="7">
    <source>
        <dbReference type="EMBL" id="RVU95269.1"/>
    </source>
</evidence>
<evidence type="ECO:0000256" key="3">
    <source>
        <dbReference type="ARBA" id="ARBA00022741"/>
    </source>
</evidence>
<dbReference type="InterPro" id="IPR000644">
    <property type="entry name" value="CBS_dom"/>
</dbReference>
<sequence>MESIIEFKDVSKEFEGNVVLKDLNFQVKKGEIFVLVGPSGSGKTTSLKMINGLIEPTDGNLYFKEKRIKDYNIQKLRWQIGYVLQQIALFPTMSVKENIEVIPDMLGWDKERRNKRVDQLLREVDMDPDQFRDRMPSELSGGQQQRIGIIRALASEPDIVLMDEPFSALDPISRASLQDLVLELHQKLGNTVIFVTHNMKEAMKIGSRIAVMHEGKLIQCDTPEEIQKHPANQFVEEFFDETTDEVYTHTLEVLYNGGFYQKSETAASELLALSINTSLSEVFDLLAEHDAFAMKQNGKIIGIINRSDVFRYLSQEAG</sequence>
<dbReference type="RefSeq" id="WP_016180276.1">
    <property type="nucleotide sequence ID" value="NZ_CAAKOC010000206.1"/>
</dbReference>
<dbReference type="PANTHER" id="PTHR43117">
    <property type="entry name" value="OSMOPROTECTANT IMPORT ATP-BINDING PROTEIN OSMV"/>
    <property type="match status" value="1"/>
</dbReference>
<evidence type="ECO:0000256" key="1">
    <source>
        <dbReference type="ARBA" id="ARBA00005417"/>
    </source>
</evidence>
<gene>
    <name evidence="7" type="ORF">EK398_10765</name>
</gene>
<evidence type="ECO:0000256" key="2">
    <source>
        <dbReference type="ARBA" id="ARBA00022448"/>
    </source>
</evidence>
<dbReference type="GO" id="GO:0005524">
    <property type="term" value="F:ATP binding"/>
    <property type="evidence" value="ECO:0007669"/>
    <property type="project" value="UniProtKB-KW"/>
</dbReference>
<comment type="caution">
    <text evidence="7">The sequence shown here is derived from an EMBL/GenBank/DDBJ whole genome shotgun (WGS) entry which is preliminary data.</text>
</comment>
<dbReference type="AlphaFoldDB" id="A0A2N8PVH3"/>
<reference evidence="7 8" key="1">
    <citation type="submission" date="2018-12" db="EMBL/GenBank/DDBJ databases">
        <title>A novel vanA-carrying plasmid in a clinical isolate of Enterococcus avium.</title>
        <authorList>
            <person name="Bernasconi O.J."/>
            <person name="Luzzaro F."/>
            <person name="Endimiani A."/>
        </authorList>
    </citation>
    <scope>NUCLEOTIDE SEQUENCE [LARGE SCALE GENOMIC DNA]</scope>
    <source>
        <strain evidence="7 8">LC0559/18</strain>
    </source>
</reference>
<dbReference type="GO" id="GO:0016887">
    <property type="term" value="F:ATP hydrolysis activity"/>
    <property type="evidence" value="ECO:0007669"/>
    <property type="project" value="InterPro"/>
</dbReference>
<feature type="domain" description="ABC transporter" evidence="6">
    <location>
        <begin position="5"/>
        <end position="239"/>
    </location>
</feature>
<dbReference type="EC" id="7.6.2.9" evidence="5"/>
<keyword evidence="2" id="KW-0813">Transport</keyword>
<dbReference type="InterPro" id="IPR017871">
    <property type="entry name" value="ABC_transporter-like_CS"/>
</dbReference>
<dbReference type="SMART" id="SM00382">
    <property type="entry name" value="AAA"/>
    <property type="match status" value="1"/>
</dbReference>
<dbReference type="Pfam" id="PF00571">
    <property type="entry name" value="CBS"/>
    <property type="match status" value="1"/>
</dbReference>
<dbReference type="PROSITE" id="PS50893">
    <property type="entry name" value="ABC_TRANSPORTER_2"/>
    <property type="match status" value="1"/>
</dbReference>
<dbReference type="GO" id="GO:0015418">
    <property type="term" value="F:ABC-type quaternary ammonium compound transporting activity"/>
    <property type="evidence" value="ECO:0007669"/>
    <property type="project" value="UniProtKB-EC"/>
</dbReference>
<dbReference type="InterPro" id="IPR003439">
    <property type="entry name" value="ABC_transporter-like_ATP-bd"/>
</dbReference>
<dbReference type="PROSITE" id="PS00211">
    <property type="entry name" value="ABC_TRANSPORTER_1"/>
    <property type="match status" value="1"/>
</dbReference>
<dbReference type="EMBL" id="RYZS01000001">
    <property type="protein sequence ID" value="RVU95269.1"/>
    <property type="molecule type" value="Genomic_DNA"/>
</dbReference>
<dbReference type="Pfam" id="PF00005">
    <property type="entry name" value="ABC_tran"/>
    <property type="match status" value="1"/>
</dbReference>
<dbReference type="PANTHER" id="PTHR43117:SF4">
    <property type="entry name" value="OSMOPROTECTANT IMPORT ATP-BINDING PROTEIN OSMV"/>
    <property type="match status" value="1"/>
</dbReference>
<organism evidence="7 8">
    <name type="scientific">Enterococcus avium</name>
    <name type="common">Streptococcus avium</name>
    <dbReference type="NCBI Taxonomy" id="33945"/>
    <lineage>
        <taxon>Bacteria</taxon>
        <taxon>Bacillati</taxon>
        <taxon>Bacillota</taxon>
        <taxon>Bacilli</taxon>
        <taxon>Lactobacillales</taxon>
        <taxon>Enterococcaceae</taxon>
        <taxon>Enterococcus</taxon>
    </lineage>
</organism>